<accession>A0A0G1CLJ5</accession>
<evidence type="ECO:0000313" key="3">
    <source>
        <dbReference type="Proteomes" id="UP000034050"/>
    </source>
</evidence>
<evidence type="ECO:0000313" key="2">
    <source>
        <dbReference type="EMBL" id="KKS86379.1"/>
    </source>
</evidence>
<dbReference type="Pfam" id="PF09527">
    <property type="entry name" value="ATPase_gene1"/>
    <property type="match status" value="1"/>
</dbReference>
<keyword evidence="1" id="KW-0812">Transmembrane</keyword>
<dbReference type="EMBL" id="LCFD01000011">
    <property type="protein sequence ID" value="KKS86379.1"/>
    <property type="molecule type" value="Genomic_DNA"/>
</dbReference>
<dbReference type="AlphaFoldDB" id="A0A0G1CLJ5"/>
<keyword evidence="1" id="KW-0472">Membrane</keyword>
<organism evidence="2 3">
    <name type="scientific">Candidatus Gottesmanbacteria bacterium GW2011_GWB1_43_11</name>
    <dbReference type="NCBI Taxonomy" id="1618446"/>
    <lineage>
        <taxon>Bacteria</taxon>
        <taxon>Candidatus Gottesmaniibacteriota</taxon>
    </lineage>
</organism>
<evidence type="ECO:0000256" key="1">
    <source>
        <dbReference type="SAM" id="Phobius"/>
    </source>
</evidence>
<feature type="transmembrane region" description="Helical" evidence="1">
    <location>
        <begin position="72"/>
        <end position="90"/>
    </location>
</feature>
<keyword evidence="1" id="KW-1133">Transmembrane helix</keyword>
<dbReference type="InterPro" id="IPR032820">
    <property type="entry name" value="ATPase_put"/>
</dbReference>
<protein>
    <submittedName>
        <fullName evidence="2">AtpI2</fullName>
    </submittedName>
</protein>
<dbReference type="Proteomes" id="UP000034050">
    <property type="component" value="Unassembled WGS sequence"/>
</dbReference>
<sequence>MKTQVKKKILKLEGATGYEFAEMEEPKKKGSPSGVFIQATEIGFSIALPITAGALFGLWLDNKFKSHPKLTLSFLFVGILVAFGNLFMTVKQFSQKGK</sequence>
<proteinExistence type="predicted"/>
<gene>
    <name evidence="2" type="ORF">UV61_C0011G0027</name>
</gene>
<comment type="caution">
    <text evidence="2">The sequence shown here is derived from an EMBL/GenBank/DDBJ whole genome shotgun (WGS) entry which is preliminary data.</text>
</comment>
<name>A0A0G1CLJ5_9BACT</name>
<reference evidence="2 3" key="1">
    <citation type="journal article" date="2015" name="Nature">
        <title>rRNA introns, odd ribosomes, and small enigmatic genomes across a large radiation of phyla.</title>
        <authorList>
            <person name="Brown C.T."/>
            <person name="Hug L.A."/>
            <person name="Thomas B.C."/>
            <person name="Sharon I."/>
            <person name="Castelle C.J."/>
            <person name="Singh A."/>
            <person name="Wilkins M.J."/>
            <person name="Williams K.H."/>
            <person name="Banfield J.F."/>
        </authorList>
    </citation>
    <scope>NUCLEOTIDE SEQUENCE [LARGE SCALE GENOMIC DNA]</scope>
</reference>
<feature type="transmembrane region" description="Helical" evidence="1">
    <location>
        <begin position="35"/>
        <end position="60"/>
    </location>
</feature>
<dbReference type="STRING" id="1618446.UV61_C0011G0027"/>